<dbReference type="Pfam" id="PF11716">
    <property type="entry name" value="MDMPI_N"/>
    <property type="match status" value="1"/>
</dbReference>
<dbReference type="OrthoDB" id="5185819at2"/>
<feature type="domain" description="Mycothiol-dependent maleylpyruvate isomerase metal-binding" evidence="2">
    <location>
        <begin position="17"/>
        <end position="134"/>
    </location>
</feature>
<dbReference type="STRING" id="260086.SAMN05216207_104340"/>
<dbReference type="NCBIfam" id="TIGR03086">
    <property type="entry name" value="TIGR03086 family metal-binding protein"/>
    <property type="match status" value="1"/>
</dbReference>
<organism evidence="3 4">
    <name type="scientific">Pseudonocardia ammonioxydans</name>
    <dbReference type="NCBI Taxonomy" id="260086"/>
    <lineage>
        <taxon>Bacteria</taxon>
        <taxon>Bacillati</taxon>
        <taxon>Actinomycetota</taxon>
        <taxon>Actinomycetes</taxon>
        <taxon>Pseudonocardiales</taxon>
        <taxon>Pseudonocardiaceae</taxon>
        <taxon>Pseudonocardia</taxon>
    </lineage>
</organism>
<sequence>MSDHTTPIDGLATVLGTVADLIATVEPAQWHAPTPCPAWTVRDLTGHMVLGHHLFTGLLHDDPTSTADSLDPASGDVLGDAPAAAYRGAADGLLAAFGQPGAMERIVRAPAGDVPGFVAVHLRVVEDLVHGWDLTRATGRTVRFPDGIVEPALEFTRSALADLPADRSPFAPPQPVPEHAQPLDRLAALLGRTVPAGDPDRTAVSEGVEAGARE</sequence>
<gene>
    <name evidence="3" type="ORF">SAMN05216207_104340</name>
</gene>
<evidence type="ECO:0000313" key="4">
    <source>
        <dbReference type="Proteomes" id="UP000199614"/>
    </source>
</evidence>
<feature type="region of interest" description="Disordered" evidence="1">
    <location>
        <begin position="193"/>
        <end position="214"/>
    </location>
</feature>
<dbReference type="SUPFAM" id="SSF109854">
    <property type="entry name" value="DinB/YfiT-like putative metalloenzymes"/>
    <property type="match status" value="1"/>
</dbReference>
<evidence type="ECO:0000259" key="2">
    <source>
        <dbReference type="Pfam" id="PF11716"/>
    </source>
</evidence>
<dbReference type="Gene3D" id="1.20.120.450">
    <property type="entry name" value="dinb family like domain"/>
    <property type="match status" value="1"/>
</dbReference>
<name>A0A1I5G5V3_PSUAM</name>
<dbReference type="InterPro" id="IPR034660">
    <property type="entry name" value="DinB/YfiT-like"/>
</dbReference>
<dbReference type="EMBL" id="FOUY01000043">
    <property type="protein sequence ID" value="SFO31262.1"/>
    <property type="molecule type" value="Genomic_DNA"/>
</dbReference>
<protein>
    <submittedName>
        <fullName evidence="3">TIGR03086 family protein</fullName>
    </submittedName>
</protein>
<dbReference type="InterPro" id="IPR024344">
    <property type="entry name" value="MDMPI_metal-binding"/>
</dbReference>
<proteinExistence type="predicted"/>
<dbReference type="InterPro" id="IPR017517">
    <property type="entry name" value="Maleyloyr_isom"/>
</dbReference>
<dbReference type="RefSeq" id="WP_093352999.1">
    <property type="nucleotide sequence ID" value="NZ_FOUY01000043.1"/>
</dbReference>
<evidence type="ECO:0000313" key="3">
    <source>
        <dbReference type="EMBL" id="SFO31262.1"/>
    </source>
</evidence>
<dbReference type="AlphaFoldDB" id="A0A1I5G5V3"/>
<dbReference type="NCBIfam" id="TIGR03083">
    <property type="entry name" value="maleylpyruvate isomerase family mycothiol-dependent enzyme"/>
    <property type="match status" value="1"/>
</dbReference>
<evidence type="ECO:0000256" key="1">
    <source>
        <dbReference type="SAM" id="MobiDB-lite"/>
    </source>
</evidence>
<dbReference type="GO" id="GO:0046872">
    <property type="term" value="F:metal ion binding"/>
    <property type="evidence" value="ECO:0007669"/>
    <property type="project" value="InterPro"/>
</dbReference>
<keyword evidence="4" id="KW-1185">Reference proteome</keyword>
<reference evidence="3 4" key="1">
    <citation type="submission" date="2016-10" db="EMBL/GenBank/DDBJ databases">
        <authorList>
            <person name="de Groot N.N."/>
        </authorList>
    </citation>
    <scope>NUCLEOTIDE SEQUENCE [LARGE SCALE GENOMIC DNA]</scope>
    <source>
        <strain evidence="3 4">CGMCC 4.1877</strain>
    </source>
</reference>
<accession>A0A1I5G5V3</accession>
<dbReference type="Proteomes" id="UP000199614">
    <property type="component" value="Unassembled WGS sequence"/>
</dbReference>
<dbReference type="InterPro" id="IPR017520">
    <property type="entry name" value="CHP03086"/>
</dbReference>